<accession>A0ABP8HHN9</accession>
<keyword evidence="3 4" id="KW-0288">FMN</keyword>
<dbReference type="Pfam" id="PF04127">
    <property type="entry name" value="DFP"/>
    <property type="match status" value="1"/>
</dbReference>
<evidence type="ECO:0000256" key="1">
    <source>
        <dbReference type="ARBA" id="ARBA00022793"/>
    </source>
</evidence>
<comment type="caution">
    <text evidence="3">Lacks conserved residue(s) required for the propagation of feature annotation.</text>
</comment>
<dbReference type="Gene3D" id="3.40.50.10300">
    <property type="entry name" value="CoaB-like"/>
    <property type="match status" value="1"/>
</dbReference>
<dbReference type="InterPro" id="IPR007085">
    <property type="entry name" value="DNA/pantothenate-metab_flavo_C"/>
</dbReference>
<evidence type="ECO:0000313" key="8">
    <source>
        <dbReference type="Proteomes" id="UP001501671"/>
    </source>
</evidence>
<feature type="binding site" evidence="3">
    <location>
        <begin position="307"/>
        <end position="310"/>
    </location>
    <ligand>
        <name>CTP</name>
        <dbReference type="ChEBI" id="CHEBI:37563"/>
    </ligand>
</feature>
<comment type="similarity">
    <text evidence="3 4">In the N-terminal section; belongs to the HFCD (homo-oligomeric flavin containing Cys decarboxylase) superfamily.</text>
</comment>
<keyword evidence="3" id="KW-0460">Magnesium</keyword>
<keyword evidence="8" id="KW-1185">Reference proteome</keyword>
<dbReference type="EC" id="6.3.2.5" evidence="3"/>
<dbReference type="EC" id="4.1.1.36" evidence="3"/>
<keyword evidence="3" id="KW-0479">Metal-binding</keyword>
<feature type="active site" description="Proton donor" evidence="3">
    <location>
        <position position="159"/>
    </location>
</feature>
<keyword evidence="3" id="KW-0511">Multifunctional enzyme</keyword>
<evidence type="ECO:0000256" key="3">
    <source>
        <dbReference type="HAMAP-Rule" id="MF_02225"/>
    </source>
</evidence>
<feature type="binding site" evidence="3">
    <location>
        <position position="279"/>
    </location>
    <ligand>
        <name>CTP</name>
        <dbReference type="ChEBI" id="CHEBI:37563"/>
    </ligand>
</feature>
<comment type="function">
    <text evidence="4">Catalyzes two steps in the biosynthesis of coenzyme A. In the first step cysteine is conjugated to 4'-phosphopantothenate to form 4-phosphopantothenoylcysteine, in the latter compound is decarboxylated to form 4'-phosphopantotheine.</text>
</comment>
<comment type="pathway">
    <text evidence="3 4">Cofactor biosynthesis; coenzyme A biosynthesis; CoA from (R)-pantothenate: step 2/5.</text>
</comment>
<dbReference type="InterPro" id="IPR036551">
    <property type="entry name" value="Flavin_trans-like"/>
</dbReference>
<proteinExistence type="inferred from homology"/>
<reference evidence="8" key="1">
    <citation type="journal article" date="2019" name="Int. J. Syst. Evol. Microbiol.">
        <title>The Global Catalogue of Microorganisms (GCM) 10K type strain sequencing project: providing services to taxonomists for standard genome sequencing and annotation.</title>
        <authorList>
            <consortium name="The Broad Institute Genomics Platform"/>
            <consortium name="The Broad Institute Genome Sequencing Center for Infectious Disease"/>
            <person name="Wu L."/>
            <person name="Ma J."/>
        </authorList>
    </citation>
    <scope>NUCLEOTIDE SEQUENCE [LARGE SCALE GENOMIC DNA]</scope>
    <source>
        <strain evidence="8">JCM 17666</strain>
    </source>
</reference>
<feature type="binding site" evidence="3">
    <location>
        <position position="343"/>
    </location>
    <ligand>
        <name>CTP</name>
        <dbReference type="ChEBI" id="CHEBI:37563"/>
    </ligand>
</feature>
<comment type="pathway">
    <text evidence="3 4">Cofactor biosynthesis; coenzyme A biosynthesis; CoA from (R)-pantothenate: step 3/5.</text>
</comment>
<comment type="function">
    <text evidence="3">Catalyzes two sequential steps in the biosynthesis of coenzyme A. In the first step cysteine is conjugated to 4'-phosphopantothenate to form 4-phosphopantothenoylcysteine. In the second step the latter compound is decarboxylated to form 4'-phosphopantotheine.</text>
</comment>
<feature type="binding site" evidence="3">
    <location>
        <position position="289"/>
    </location>
    <ligand>
        <name>CTP</name>
        <dbReference type="ChEBI" id="CHEBI:37563"/>
    </ligand>
</feature>
<organism evidence="7 8">
    <name type="scientific">Pigmentiphaga soli</name>
    <dbReference type="NCBI Taxonomy" id="1007095"/>
    <lineage>
        <taxon>Bacteria</taxon>
        <taxon>Pseudomonadati</taxon>
        <taxon>Pseudomonadota</taxon>
        <taxon>Betaproteobacteria</taxon>
        <taxon>Burkholderiales</taxon>
        <taxon>Alcaligenaceae</taxon>
        <taxon>Pigmentiphaga</taxon>
    </lineage>
</organism>
<name>A0ABP8HHN9_9BURK</name>
<keyword evidence="3 4" id="KW-0285">Flavoprotein</keyword>
<evidence type="ECO:0000259" key="6">
    <source>
        <dbReference type="Pfam" id="PF04127"/>
    </source>
</evidence>
<dbReference type="SUPFAM" id="SSF52507">
    <property type="entry name" value="Homo-oligomeric flavin-containing Cys decarboxylases, HFCD"/>
    <property type="match status" value="1"/>
</dbReference>
<dbReference type="Pfam" id="PF02441">
    <property type="entry name" value="Flavoprotein"/>
    <property type="match status" value="1"/>
</dbReference>
<dbReference type="RefSeq" id="WP_345251440.1">
    <property type="nucleotide sequence ID" value="NZ_BAABFO010000022.1"/>
</dbReference>
<dbReference type="Proteomes" id="UP001501671">
    <property type="component" value="Unassembled WGS sequence"/>
</dbReference>
<dbReference type="InterPro" id="IPR005252">
    <property type="entry name" value="CoaBC"/>
</dbReference>
<protein>
    <recommendedName>
        <fullName evidence="3">Coenzyme A biosynthesis bifunctional protein CoaBC</fullName>
    </recommendedName>
    <alternativeName>
        <fullName evidence="3">DNA/pantothenate metabolism flavoprotein</fullName>
    </alternativeName>
    <alternativeName>
        <fullName evidence="3">Phosphopantothenoylcysteine synthetase/decarboxylase</fullName>
        <shortName evidence="3">PPCS-PPCDC</shortName>
    </alternativeName>
    <domain>
        <recommendedName>
            <fullName evidence="3">Phosphopantothenoylcysteine decarboxylase</fullName>
            <shortName evidence="3">PPC decarboxylase</shortName>
            <shortName evidence="3">PPC-DC</shortName>
            <ecNumber evidence="3">4.1.1.36</ecNumber>
        </recommendedName>
        <alternativeName>
            <fullName evidence="3">CoaC</fullName>
        </alternativeName>
    </domain>
    <domain>
        <recommendedName>
            <fullName evidence="3">Phosphopantothenate--cysteine ligase</fullName>
            <ecNumber evidence="3">6.3.2.5</ecNumber>
        </recommendedName>
        <alternativeName>
            <fullName evidence="3">CoaB</fullName>
        </alternativeName>
        <alternativeName>
            <fullName evidence="3">Phosphopantothenoylcysteine synthetase</fullName>
            <shortName evidence="3">PPC synthetase</shortName>
            <shortName evidence="3">PPC-S</shortName>
        </alternativeName>
    </domain>
</protein>
<dbReference type="PANTHER" id="PTHR14359">
    <property type="entry name" value="HOMO-OLIGOMERIC FLAVIN CONTAINING CYS DECARBOXYLASE FAMILY"/>
    <property type="match status" value="1"/>
</dbReference>
<sequence length="396" mass="41987">MLELNGRRIVVGVTGGIAAYKACELVRRLMDHGATVDVVMTEAATRFVTPVTFQALAGRPVFTDQWDARVPNNMAHINLSRGADAILVVPASTDFMARLAHGLADDLLATLCVARACPLLLAPAMNREMWNNPATQRNAAQLRADGVELLGPAAGDQACGEVGSGRMLEPAEILQDLIAFLQPKPLRGRRVLITAGPTSEPIDPVRVLTNLSSGKMGYAVARAAAEAGADVTLVSGPTALPAPRGVRRVDVATAQQMYDAVMADAPRADVFVAVAAVADWRIKTVSAEKIKKTASGMPPALDFVENPDILAAVARLPGGPYCVGFAAETEQLERHAMAKRERKGIPLLVANRAQDALGADDTTLILFDADGMHPLARQPKLAAARELVAQIARRLP</sequence>
<feature type="domain" description="Flavoprotein" evidence="5">
    <location>
        <begin position="8"/>
        <end position="178"/>
    </location>
</feature>
<comment type="catalytic activity">
    <reaction evidence="3 4">
        <text>N-[(R)-4-phosphopantothenoyl]-L-cysteine + H(+) = (R)-4'-phosphopantetheine + CO2</text>
        <dbReference type="Rhea" id="RHEA:16793"/>
        <dbReference type="ChEBI" id="CHEBI:15378"/>
        <dbReference type="ChEBI" id="CHEBI:16526"/>
        <dbReference type="ChEBI" id="CHEBI:59458"/>
        <dbReference type="ChEBI" id="CHEBI:61723"/>
        <dbReference type="EC" id="4.1.1.36"/>
    </reaction>
</comment>
<dbReference type="HAMAP" id="MF_02225">
    <property type="entry name" value="CoaBC"/>
    <property type="match status" value="1"/>
</dbReference>
<gene>
    <name evidence="3 7" type="primary">coaBC</name>
    <name evidence="7" type="ORF">GCM10023144_37780</name>
</gene>
<dbReference type="InterPro" id="IPR035929">
    <property type="entry name" value="CoaB-like_sf"/>
</dbReference>
<evidence type="ECO:0000259" key="5">
    <source>
        <dbReference type="Pfam" id="PF02441"/>
    </source>
</evidence>
<comment type="cofactor">
    <cofactor evidence="3">
        <name>Mg(2+)</name>
        <dbReference type="ChEBI" id="CHEBI:18420"/>
    </cofactor>
</comment>
<feature type="binding site" evidence="3">
    <location>
        <position position="339"/>
    </location>
    <ligand>
        <name>CTP</name>
        <dbReference type="ChEBI" id="CHEBI:37563"/>
    </ligand>
</feature>
<feature type="region of interest" description="Phosphopantothenate--cysteine ligase" evidence="3">
    <location>
        <begin position="191"/>
        <end position="396"/>
    </location>
</feature>
<dbReference type="NCBIfam" id="TIGR00521">
    <property type="entry name" value="coaBC_dfp"/>
    <property type="match status" value="1"/>
</dbReference>
<evidence type="ECO:0000256" key="2">
    <source>
        <dbReference type="ARBA" id="ARBA00023239"/>
    </source>
</evidence>
<feature type="domain" description="DNA/pantothenate metabolism flavoprotein C-terminal" evidence="6">
    <location>
        <begin position="186"/>
        <end position="393"/>
    </location>
</feature>
<keyword evidence="1 3" id="KW-0210">Decarboxylase</keyword>
<dbReference type="InterPro" id="IPR003382">
    <property type="entry name" value="Flavoprotein"/>
</dbReference>
<keyword evidence="3 4" id="KW-0436">Ligase</keyword>
<feature type="region of interest" description="Phosphopantothenoylcysteine decarboxylase" evidence="3">
    <location>
        <begin position="1"/>
        <end position="190"/>
    </location>
</feature>
<evidence type="ECO:0000256" key="4">
    <source>
        <dbReference type="RuleBase" id="RU364078"/>
    </source>
</evidence>
<keyword evidence="2 3" id="KW-0456">Lyase</keyword>
<dbReference type="SUPFAM" id="SSF102645">
    <property type="entry name" value="CoaB-like"/>
    <property type="match status" value="1"/>
</dbReference>
<evidence type="ECO:0000313" key="7">
    <source>
        <dbReference type="EMBL" id="GAA4339475.1"/>
    </source>
</evidence>
<comment type="similarity">
    <text evidence="3 4">In the C-terminal section; belongs to the PPC synthetase family.</text>
</comment>
<comment type="caution">
    <text evidence="7">The sequence shown here is derived from an EMBL/GenBank/DDBJ whole genome shotgun (WGS) entry which is preliminary data.</text>
</comment>
<comment type="cofactor">
    <cofactor evidence="3">
        <name>FMN</name>
        <dbReference type="ChEBI" id="CHEBI:58210"/>
    </cofactor>
    <text evidence="3">Binds 1 FMN per subunit.</text>
</comment>
<feature type="binding site" evidence="3">
    <location>
        <position position="325"/>
    </location>
    <ligand>
        <name>CTP</name>
        <dbReference type="ChEBI" id="CHEBI:37563"/>
    </ligand>
</feature>
<dbReference type="Gene3D" id="3.40.50.1950">
    <property type="entry name" value="Flavin prenyltransferase-like"/>
    <property type="match status" value="1"/>
</dbReference>
<dbReference type="GO" id="GO:0016874">
    <property type="term" value="F:ligase activity"/>
    <property type="evidence" value="ECO:0007669"/>
    <property type="project" value="UniProtKB-KW"/>
</dbReference>
<comment type="catalytic activity">
    <reaction evidence="3 4">
        <text>(R)-4'-phosphopantothenate + L-cysteine + CTP = N-[(R)-4-phosphopantothenoyl]-L-cysteine + CMP + diphosphate + H(+)</text>
        <dbReference type="Rhea" id="RHEA:19397"/>
        <dbReference type="ChEBI" id="CHEBI:10986"/>
        <dbReference type="ChEBI" id="CHEBI:15378"/>
        <dbReference type="ChEBI" id="CHEBI:33019"/>
        <dbReference type="ChEBI" id="CHEBI:35235"/>
        <dbReference type="ChEBI" id="CHEBI:37563"/>
        <dbReference type="ChEBI" id="CHEBI:59458"/>
        <dbReference type="ChEBI" id="CHEBI:60377"/>
        <dbReference type="EC" id="6.3.2.5"/>
    </reaction>
</comment>
<dbReference type="PANTHER" id="PTHR14359:SF6">
    <property type="entry name" value="PHOSPHOPANTOTHENOYLCYSTEINE DECARBOXYLASE"/>
    <property type="match status" value="1"/>
</dbReference>
<dbReference type="EMBL" id="BAABFO010000022">
    <property type="protein sequence ID" value="GAA4339475.1"/>
    <property type="molecule type" value="Genomic_DNA"/>
</dbReference>